<organism evidence="2 3">
    <name type="scientific">Ascobolus immersus RN42</name>
    <dbReference type="NCBI Taxonomy" id="1160509"/>
    <lineage>
        <taxon>Eukaryota</taxon>
        <taxon>Fungi</taxon>
        <taxon>Dikarya</taxon>
        <taxon>Ascomycota</taxon>
        <taxon>Pezizomycotina</taxon>
        <taxon>Pezizomycetes</taxon>
        <taxon>Pezizales</taxon>
        <taxon>Ascobolaceae</taxon>
        <taxon>Ascobolus</taxon>
    </lineage>
</organism>
<evidence type="ECO:0000313" key="2">
    <source>
        <dbReference type="EMBL" id="RPA84008.1"/>
    </source>
</evidence>
<dbReference type="EMBL" id="ML119661">
    <property type="protein sequence ID" value="RPA84008.1"/>
    <property type="molecule type" value="Genomic_DNA"/>
</dbReference>
<evidence type="ECO:0000313" key="3">
    <source>
        <dbReference type="Proteomes" id="UP000275078"/>
    </source>
</evidence>
<feature type="compositionally biased region" description="Basic residues" evidence="1">
    <location>
        <begin position="66"/>
        <end position="77"/>
    </location>
</feature>
<protein>
    <submittedName>
        <fullName evidence="2">Uncharacterized protein</fullName>
    </submittedName>
</protein>
<reference evidence="2 3" key="1">
    <citation type="journal article" date="2018" name="Nat. Ecol. Evol.">
        <title>Pezizomycetes genomes reveal the molecular basis of ectomycorrhizal truffle lifestyle.</title>
        <authorList>
            <person name="Murat C."/>
            <person name="Payen T."/>
            <person name="Noel B."/>
            <person name="Kuo A."/>
            <person name="Morin E."/>
            <person name="Chen J."/>
            <person name="Kohler A."/>
            <person name="Krizsan K."/>
            <person name="Balestrini R."/>
            <person name="Da Silva C."/>
            <person name="Montanini B."/>
            <person name="Hainaut M."/>
            <person name="Levati E."/>
            <person name="Barry K.W."/>
            <person name="Belfiori B."/>
            <person name="Cichocki N."/>
            <person name="Clum A."/>
            <person name="Dockter R.B."/>
            <person name="Fauchery L."/>
            <person name="Guy J."/>
            <person name="Iotti M."/>
            <person name="Le Tacon F."/>
            <person name="Lindquist E.A."/>
            <person name="Lipzen A."/>
            <person name="Malagnac F."/>
            <person name="Mello A."/>
            <person name="Molinier V."/>
            <person name="Miyauchi S."/>
            <person name="Poulain J."/>
            <person name="Riccioni C."/>
            <person name="Rubini A."/>
            <person name="Sitrit Y."/>
            <person name="Splivallo R."/>
            <person name="Traeger S."/>
            <person name="Wang M."/>
            <person name="Zifcakova L."/>
            <person name="Wipf D."/>
            <person name="Zambonelli A."/>
            <person name="Paolocci F."/>
            <person name="Nowrousian M."/>
            <person name="Ottonello S."/>
            <person name="Baldrian P."/>
            <person name="Spatafora J.W."/>
            <person name="Henrissat B."/>
            <person name="Nagy L.G."/>
            <person name="Aury J.M."/>
            <person name="Wincker P."/>
            <person name="Grigoriev I.V."/>
            <person name="Bonfante P."/>
            <person name="Martin F.M."/>
        </authorList>
    </citation>
    <scope>NUCLEOTIDE SEQUENCE [LARGE SCALE GENOMIC DNA]</scope>
    <source>
        <strain evidence="2 3">RN42</strain>
    </source>
</reference>
<name>A0A3N4IH56_ASCIM</name>
<evidence type="ECO:0000256" key="1">
    <source>
        <dbReference type="SAM" id="MobiDB-lite"/>
    </source>
</evidence>
<accession>A0A3N4IH56</accession>
<feature type="compositionally biased region" description="Polar residues" evidence="1">
    <location>
        <begin position="135"/>
        <end position="164"/>
    </location>
</feature>
<gene>
    <name evidence="2" type="ORF">BJ508DRAFT_46737</name>
</gene>
<dbReference type="Proteomes" id="UP000275078">
    <property type="component" value="Unassembled WGS sequence"/>
</dbReference>
<keyword evidence="3" id="KW-1185">Reference proteome</keyword>
<dbReference type="AlphaFoldDB" id="A0A3N4IH56"/>
<feature type="compositionally biased region" description="Low complexity" evidence="1">
    <location>
        <begin position="111"/>
        <end position="122"/>
    </location>
</feature>
<feature type="compositionally biased region" description="Polar residues" evidence="1">
    <location>
        <begin position="41"/>
        <end position="64"/>
    </location>
</feature>
<sequence>MARCSIANTAMVVPSPCSPPRTTPPNNIYPNSQNRRIDRTQALSSTHVTSQTMSTPSKPSSSGFRSKVKGIFKKKDKPQKLAIASNGGASVGSGKLAQLGSIKPSVDHVDLLSPSQSKLPSQTNVTPPKIDLTPSPMTTLNAAQDSNVKPPQQPSPSVDSNTDGNAGIVQLTAAIHSPGTVQRRVGHMEEEAMGACIRYCAEKVEG</sequence>
<feature type="region of interest" description="Disordered" evidence="1">
    <location>
        <begin position="111"/>
        <end position="165"/>
    </location>
</feature>
<feature type="region of interest" description="Disordered" evidence="1">
    <location>
        <begin position="11"/>
        <end position="79"/>
    </location>
</feature>
<proteinExistence type="predicted"/>